<dbReference type="Gene3D" id="2.40.10.220">
    <property type="entry name" value="predicted glycosyltransferase like domains"/>
    <property type="match status" value="1"/>
</dbReference>
<accession>A0A1G8FP77</accession>
<sequence length="115" mass="13235">MRQHNRIVFRSMFRIRAVDGRSGKLFGYVADLSETGLKLRCDELLEADSVLDLRLRMRDREGHMREAEVSVRCIWSRENAQTGQFEAGLALEQPSMTFSELMRSLRAGRRSADAD</sequence>
<dbReference type="Proteomes" id="UP000199636">
    <property type="component" value="Unassembled WGS sequence"/>
</dbReference>
<dbReference type="GO" id="GO:0035438">
    <property type="term" value="F:cyclic-di-GMP binding"/>
    <property type="evidence" value="ECO:0007669"/>
    <property type="project" value="InterPro"/>
</dbReference>
<dbReference type="OrthoDB" id="5702796at2"/>
<dbReference type="AlphaFoldDB" id="A0A1G8FP77"/>
<evidence type="ECO:0000259" key="1">
    <source>
        <dbReference type="Pfam" id="PF07238"/>
    </source>
</evidence>
<reference evidence="3" key="1">
    <citation type="submission" date="2016-10" db="EMBL/GenBank/DDBJ databases">
        <authorList>
            <person name="Varghese N."/>
            <person name="Submissions S."/>
        </authorList>
    </citation>
    <scope>NUCLEOTIDE SEQUENCE [LARGE SCALE GENOMIC DNA]</scope>
    <source>
        <strain evidence="3">CCM 7469</strain>
    </source>
</reference>
<dbReference type="Pfam" id="PF07238">
    <property type="entry name" value="PilZ"/>
    <property type="match status" value="1"/>
</dbReference>
<keyword evidence="3" id="KW-1185">Reference proteome</keyword>
<gene>
    <name evidence="2" type="ORF">SAMN05216272_103365</name>
</gene>
<dbReference type="EMBL" id="FNDS01000003">
    <property type="protein sequence ID" value="SDH83921.1"/>
    <property type="molecule type" value="Genomic_DNA"/>
</dbReference>
<evidence type="ECO:0000313" key="2">
    <source>
        <dbReference type="EMBL" id="SDH83921.1"/>
    </source>
</evidence>
<protein>
    <submittedName>
        <fullName evidence="2">PilZ domain-containing protein</fullName>
    </submittedName>
</protein>
<organism evidence="2 3">
    <name type="scientific">Pseudomonas panipatensis</name>
    <dbReference type="NCBI Taxonomy" id="428992"/>
    <lineage>
        <taxon>Bacteria</taxon>
        <taxon>Pseudomonadati</taxon>
        <taxon>Pseudomonadota</taxon>
        <taxon>Gammaproteobacteria</taxon>
        <taxon>Pseudomonadales</taxon>
        <taxon>Pseudomonadaceae</taxon>
        <taxon>Pseudomonas</taxon>
    </lineage>
</organism>
<proteinExistence type="predicted"/>
<dbReference type="InterPro" id="IPR009875">
    <property type="entry name" value="PilZ_domain"/>
</dbReference>
<dbReference type="SUPFAM" id="SSF141371">
    <property type="entry name" value="PilZ domain-like"/>
    <property type="match status" value="1"/>
</dbReference>
<feature type="domain" description="PilZ" evidence="1">
    <location>
        <begin position="2"/>
        <end position="98"/>
    </location>
</feature>
<name>A0A1G8FP77_9PSED</name>
<evidence type="ECO:0000313" key="3">
    <source>
        <dbReference type="Proteomes" id="UP000199636"/>
    </source>
</evidence>